<evidence type="ECO:0000313" key="2">
    <source>
        <dbReference type="Proteomes" id="UP001177003"/>
    </source>
</evidence>
<dbReference type="AlphaFoldDB" id="A0AA35V756"/>
<accession>A0AA35V756</accession>
<dbReference type="Proteomes" id="UP001177003">
    <property type="component" value="Chromosome 2"/>
</dbReference>
<proteinExistence type="predicted"/>
<protein>
    <submittedName>
        <fullName evidence="1">Uncharacterized protein</fullName>
    </submittedName>
</protein>
<reference evidence="1" key="1">
    <citation type="submission" date="2023-04" db="EMBL/GenBank/DDBJ databases">
        <authorList>
            <person name="Vijverberg K."/>
            <person name="Xiong W."/>
            <person name="Schranz E."/>
        </authorList>
    </citation>
    <scope>NUCLEOTIDE SEQUENCE</scope>
</reference>
<sequence>MVCKVCIELESHLLFVDKALAHFLTEIGRKYTTVDEFEAKLKGNGVEMLDCFIHNLLKIIHIILAPNVKCKSDKDDSVKKEKKEEARRSVVVQRSKAKSELIEIRWRRSVKPDLVAFFISSERDWKMLAFYFRSGRNLVVSEMIL</sequence>
<name>A0AA35V756_LACSI</name>
<keyword evidence="2" id="KW-1185">Reference proteome</keyword>
<organism evidence="1 2">
    <name type="scientific">Lactuca saligna</name>
    <name type="common">Willowleaf lettuce</name>
    <dbReference type="NCBI Taxonomy" id="75948"/>
    <lineage>
        <taxon>Eukaryota</taxon>
        <taxon>Viridiplantae</taxon>
        <taxon>Streptophyta</taxon>
        <taxon>Embryophyta</taxon>
        <taxon>Tracheophyta</taxon>
        <taxon>Spermatophyta</taxon>
        <taxon>Magnoliopsida</taxon>
        <taxon>eudicotyledons</taxon>
        <taxon>Gunneridae</taxon>
        <taxon>Pentapetalae</taxon>
        <taxon>asterids</taxon>
        <taxon>campanulids</taxon>
        <taxon>Asterales</taxon>
        <taxon>Asteraceae</taxon>
        <taxon>Cichorioideae</taxon>
        <taxon>Cichorieae</taxon>
        <taxon>Lactucinae</taxon>
        <taxon>Lactuca</taxon>
    </lineage>
</organism>
<gene>
    <name evidence="1" type="ORF">LSALG_LOCUS12005</name>
</gene>
<evidence type="ECO:0000313" key="1">
    <source>
        <dbReference type="EMBL" id="CAI9271744.1"/>
    </source>
</evidence>
<dbReference type="EMBL" id="OX465078">
    <property type="protein sequence ID" value="CAI9271744.1"/>
    <property type="molecule type" value="Genomic_DNA"/>
</dbReference>